<evidence type="ECO:0000313" key="2">
    <source>
        <dbReference type="EMBL" id="KAK7487616.1"/>
    </source>
</evidence>
<dbReference type="EMBL" id="JACVVK020000162">
    <property type="protein sequence ID" value="KAK7487616.1"/>
    <property type="molecule type" value="Genomic_DNA"/>
</dbReference>
<comment type="caution">
    <text evidence="2">The sequence shown here is derived from an EMBL/GenBank/DDBJ whole genome shotgun (WGS) entry which is preliminary data.</text>
</comment>
<dbReference type="AlphaFoldDB" id="A0ABD0KK67"/>
<evidence type="ECO:0000313" key="3">
    <source>
        <dbReference type="Proteomes" id="UP001519460"/>
    </source>
</evidence>
<organism evidence="2 3">
    <name type="scientific">Batillaria attramentaria</name>
    <dbReference type="NCBI Taxonomy" id="370345"/>
    <lineage>
        <taxon>Eukaryota</taxon>
        <taxon>Metazoa</taxon>
        <taxon>Spiralia</taxon>
        <taxon>Lophotrochozoa</taxon>
        <taxon>Mollusca</taxon>
        <taxon>Gastropoda</taxon>
        <taxon>Caenogastropoda</taxon>
        <taxon>Sorbeoconcha</taxon>
        <taxon>Cerithioidea</taxon>
        <taxon>Batillariidae</taxon>
        <taxon>Batillaria</taxon>
    </lineage>
</organism>
<proteinExistence type="predicted"/>
<accession>A0ABD0KK67</accession>
<sequence length="98" mass="10719">MRGNVDWTLGPARFLISRDDVREATLEESVSGQVNPHHARSCDPRALPPTQANSEQAHGDMVRKTSIATESIVAIVTRTEGGRDTDFTVHEMIPVAIP</sequence>
<gene>
    <name evidence="2" type="ORF">BaRGS_00021166</name>
</gene>
<reference evidence="2 3" key="1">
    <citation type="journal article" date="2023" name="Sci. Data">
        <title>Genome assembly of the Korean intertidal mud-creeper Batillaria attramentaria.</title>
        <authorList>
            <person name="Patra A.K."/>
            <person name="Ho P.T."/>
            <person name="Jun S."/>
            <person name="Lee S.J."/>
            <person name="Kim Y."/>
            <person name="Won Y.J."/>
        </authorList>
    </citation>
    <scope>NUCLEOTIDE SEQUENCE [LARGE SCALE GENOMIC DNA]</scope>
    <source>
        <strain evidence="2">Wonlab-2016</strain>
    </source>
</reference>
<keyword evidence="3" id="KW-1185">Reference proteome</keyword>
<name>A0ABD0KK67_9CAEN</name>
<dbReference type="Proteomes" id="UP001519460">
    <property type="component" value="Unassembled WGS sequence"/>
</dbReference>
<protein>
    <submittedName>
        <fullName evidence="2">Uncharacterized protein</fullName>
    </submittedName>
</protein>
<evidence type="ECO:0000256" key="1">
    <source>
        <dbReference type="SAM" id="MobiDB-lite"/>
    </source>
</evidence>
<feature type="region of interest" description="Disordered" evidence="1">
    <location>
        <begin position="28"/>
        <end position="64"/>
    </location>
</feature>